<dbReference type="Proteomes" id="UP000321717">
    <property type="component" value="Unassembled WGS sequence"/>
</dbReference>
<dbReference type="GO" id="GO:0016810">
    <property type="term" value="F:hydrolase activity, acting on carbon-nitrogen (but not peptide) bonds"/>
    <property type="evidence" value="ECO:0007669"/>
    <property type="project" value="InterPro"/>
</dbReference>
<name>A0A512HIK1_9HYPH</name>
<accession>A0A512HIK1</accession>
<dbReference type="GO" id="GO:0005576">
    <property type="term" value="C:extracellular region"/>
    <property type="evidence" value="ECO:0007669"/>
    <property type="project" value="UniProtKB-SubCell"/>
</dbReference>
<keyword evidence="8" id="KW-0808">Transferase</keyword>
<dbReference type="GO" id="GO:0016740">
    <property type="term" value="F:transferase activity"/>
    <property type="evidence" value="ECO:0007669"/>
    <property type="project" value="UniProtKB-KW"/>
</dbReference>
<dbReference type="CDD" id="cd10918">
    <property type="entry name" value="CE4_NodB_like_5s_6s"/>
    <property type="match status" value="1"/>
</dbReference>
<evidence type="ECO:0000256" key="6">
    <source>
        <dbReference type="ARBA" id="ARBA00032976"/>
    </source>
</evidence>
<keyword evidence="9" id="KW-1185">Reference proteome</keyword>
<dbReference type="GO" id="GO:0005975">
    <property type="term" value="P:carbohydrate metabolic process"/>
    <property type="evidence" value="ECO:0007669"/>
    <property type="project" value="InterPro"/>
</dbReference>
<dbReference type="PROSITE" id="PS51677">
    <property type="entry name" value="NODB"/>
    <property type="match status" value="1"/>
</dbReference>
<feature type="domain" description="NodB homology" evidence="7">
    <location>
        <begin position="50"/>
        <end position="226"/>
    </location>
</feature>
<evidence type="ECO:0000313" key="9">
    <source>
        <dbReference type="Proteomes" id="UP000321717"/>
    </source>
</evidence>
<keyword evidence="5" id="KW-0732">Signal</keyword>
<evidence type="ECO:0000256" key="3">
    <source>
        <dbReference type="ARBA" id="ARBA00010973"/>
    </source>
</evidence>
<evidence type="ECO:0000256" key="4">
    <source>
        <dbReference type="ARBA" id="ARBA00020071"/>
    </source>
</evidence>
<evidence type="ECO:0000256" key="5">
    <source>
        <dbReference type="ARBA" id="ARBA00022729"/>
    </source>
</evidence>
<organism evidence="8 9">
    <name type="scientific">Ciceribacter naphthalenivorans</name>
    <dbReference type="NCBI Taxonomy" id="1118451"/>
    <lineage>
        <taxon>Bacteria</taxon>
        <taxon>Pseudomonadati</taxon>
        <taxon>Pseudomonadota</taxon>
        <taxon>Alphaproteobacteria</taxon>
        <taxon>Hyphomicrobiales</taxon>
        <taxon>Rhizobiaceae</taxon>
        <taxon>Ciceribacter</taxon>
    </lineage>
</organism>
<evidence type="ECO:0000313" key="8">
    <source>
        <dbReference type="EMBL" id="GEO85262.1"/>
    </source>
</evidence>
<dbReference type="AlphaFoldDB" id="A0A512HIK1"/>
<sequence>MLAKTLVLTFHGLNKPIVSIEEGAEHYFVSEEIFRRTISSLDALEARSGCRILVTFDDGNLSDYEIGMPVLLDAGRKGHFFVLAGRIGQQGYLSGAQMREMVAAGMAIGSHGWDHVDWRKLDAEGRQREYFDARRRIEDETGVAVREAAIPFGAFDHQVLHDLKGADYEHVNTSTSGLCHDSSWFRPRWSATRHFVPEQDLPPRLDWRCILKGTAYAQLRRLRYRI</sequence>
<proteinExistence type="inferred from homology"/>
<dbReference type="SUPFAM" id="SSF88713">
    <property type="entry name" value="Glycoside hydrolase/deacetylase"/>
    <property type="match status" value="1"/>
</dbReference>
<evidence type="ECO:0000259" key="7">
    <source>
        <dbReference type="PROSITE" id="PS51677"/>
    </source>
</evidence>
<gene>
    <name evidence="8" type="ORF">RNA01_21940</name>
</gene>
<dbReference type="InterPro" id="IPR051398">
    <property type="entry name" value="Polysacch_Deacetylase"/>
</dbReference>
<dbReference type="EMBL" id="BJZP01000009">
    <property type="protein sequence ID" value="GEO85262.1"/>
    <property type="molecule type" value="Genomic_DNA"/>
</dbReference>
<dbReference type="InterPro" id="IPR002509">
    <property type="entry name" value="NODB_dom"/>
</dbReference>
<reference evidence="8 9" key="1">
    <citation type="submission" date="2019-07" db="EMBL/GenBank/DDBJ databases">
        <title>Whole genome shotgun sequence of Rhizobium naphthalenivorans NBRC 107585.</title>
        <authorList>
            <person name="Hosoyama A."/>
            <person name="Uohara A."/>
            <person name="Ohji S."/>
            <person name="Ichikawa N."/>
        </authorList>
    </citation>
    <scope>NUCLEOTIDE SEQUENCE [LARGE SCALE GENOMIC DNA]</scope>
    <source>
        <strain evidence="8 9">NBRC 107585</strain>
    </source>
</reference>
<evidence type="ECO:0000256" key="2">
    <source>
        <dbReference type="ARBA" id="ARBA00004613"/>
    </source>
</evidence>
<comment type="caution">
    <text evidence="8">The sequence shown here is derived from an EMBL/GenBank/DDBJ whole genome shotgun (WGS) entry which is preliminary data.</text>
</comment>
<comment type="subcellular location">
    <subcellularLocation>
        <location evidence="2">Secreted</location>
    </subcellularLocation>
</comment>
<dbReference type="PANTHER" id="PTHR34216:SF3">
    <property type="entry name" value="POLY-BETA-1,6-N-ACETYL-D-GLUCOSAMINE N-DEACETYLASE"/>
    <property type="match status" value="1"/>
</dbReference>
<dbReference type="InterPro" id="IPR011330">
    <property type="entry name" value="Glyco_hydro/deAcase_b/a-brl"/>
</dbReference>
<comment type="similarity">
    <text evidence="3">Belongs to the polysaccharide deacetylase family.</text>
</comment>
<dbReference type="PANTHER" id="PTHR34216">
    <property type="match status" value="1"/>
</dbReference>
<protein>
    <recommendedName>
        <fullName evidence="4">Chitooligosaccharide deacetylase</fullName>
    </recommendedName>
    <alternativeName>
        <fullName evidence="6">Nodulation protein B</fullName>
    </alternativeName>
</protein>
<comment type="function">
    <text evidence="1">Is involved in generating a small heat-stable compound (Nod), an acylated oligomer of N-acetylglucosamine, that stimulates mitosis in various plant protoplasts.</text>
</comment>
<dbReference type="RefSeq" id="WP_170253423.1">
    <property type="nucleotide sequence ID" value="NZ_BJZP01000009.1"/>
</dbReference>
<evidence type="ECO:0000256" key="1">
    <source>
        <dbReference type="ARBA" id="ARBA00003236"/>
    </source>
</evidence>
<dbReference type="Pfam" id="PF01522">
    <property type="entry name" value="Polysacc_deac_1"/>
    <property type="match status" value="1"/>
</dbReference>
<dbReference type="Gene3D" id="3.20.20.370">
    <property type="entry name" value="Glycoside hydrolase/deacetylase"/>
    <property type="match status" value="1"/>
</dbReference>